<evidence type="ECO:0000256" key="4">
    <source>
        <dbReference type="PIRSR" id="PIRSR602401-1"/>
    </source>
</evidence>
<comment type="caution">
    <text evidence="5">The sequence shown here is derived from an EMBL/GenBank/DDBJ whole genome shotgun (WGS) entry which is preliminary data.</text>
</comment>
<keyword evidence="6" id="KW-1185">Reference proteome</keyword>
<dbReference type="GO" id="GO:0005506">
    <property type="term" value="F:iron ion binding"/>
    <property type="evidence" value="ECO:0007669"/>
    <property type="project" value="InterPro"/>
</dbReference>
<dbReference type="SUPFAM" id="SSF48264">
    <property type="entry name" value="Cytochrome P450"/>
    <property type="match status" value="1"/>
</dbReference>
<keyword evidence="3 4" id="KW-0408">Iron</keyword>
<dbReference type="Proteomes" id="UP000070121">
    <property type="component" value="Unassembled WGS sequence"/>
</dbReference>
<keyword evidence="1 4" id="KW-0349">Heme</keyword>
<dbReference type="Pfam" id="PF00067">
    <property type="entry name" value="p450"/>
    <property type="match status" value="1"/>
</dbReference>
<dbReference type="PRINTS" id="PR00463">
    <property type="entry name" value="EP450I"/>
</dbReference>
<dbReference type="PANTHER" id="PTHR24305">
    <property type="entry name" value="CYTOCHROME P450"/>
    <property type="match status" value="1"/>
</dbReference>
<feature type="binding site" description="axial binding residue" evidence="4">
    <location>
        <position position="257"/>
    </location>
    <ligand>
        <name>heme</name>
        <dbReference type="ChEBI" id="CHEBI:30413"/>
    </ligand>
    <ligandPart>
        <name>Fe</name>
        <dbReference type="ChEBI" id="CHEBI:18248"/>
    </ligandPart>
</feature>
<dbReference type="AlphaFoldDB" id="A0A135V2D1"/>
<name>A0A135V2D1_9PEZI</name>
<dbReference type="OrthoDB" id="1470350at2759"/>
<dbReference type="GO" id="GO:0020037">
    <property type="term" value="F:heme binding"/>
    <property type="evidence" value="ECO:0007669"/>
    <property type="project" value="InterPro"/>
</dbReference>
<dbReference type="InterPro" id="IPR002401">
    <property type="entry name" value="Cyt_P450_E_grp-I"/>
</dbReference>
<gene>
    <name evidence="5" type="ORF">CSAL01_04788</name>
</gene>
<reference evidence="5 6" key="1">
    <citation type="submission" date="2014-02" db="EMBL/GenBank/DDBJ databases">
        <title>The genome sequence of Colletotrichum salicis CBS 607.94.</title>
        <authorList>
            <person name="Baroncelli R."/>
            <person name="Thon M.R."/>
        </authorList>
    </citation>
    <scope>NUCLEOTIDE SEQUENCE [LARGE SCALE GENOMIC DNA]</scope>
    <source>
        <strain evidence="5 6">CBS 607.94</strain>
    </source>
</reference>
<dbReference type="GO" id="GO:0016705">
    <property type="term" value="F:oxidoreductase activity, acting on paired donors, with incorporation or reduction of molecular oxygen"/>
    <property type="evidence" value="ECO:0007669"/>
    <property type="project" value="InterPro"/>
</dbReference>
<protein>
    <recommendedName>
        <fullName evidence="7">Cytochrome P450</fullName>
    </recommendedName>
</protein>
<dbReference type="STRING" id="1209931.A0A135V2D1"/>
<dbReference type="EMBL" id="JFFI01000587">
    <property type="protein sequence ID" value="KXH66818.1"/>
    <property type="molecule type" value="Genomic_DNA"/>
</dbReference>
<evidence type="ECO:0000313" key="6">
    <source>
        <dbReference type="Proteomes" id="UP000070121"/>
    </source>
</evidence>
<comment type="cofactor">
    <cofactor evidence="4">
        <name>heme</name>
        <dbReference type="ChEBI" id="CHEBI:30413"/>
    </cofactor>
</comment>
<evidence type="ECO:0000256" key="2">
    <source>
        <dbReference type="ARBA" id="ARBA00022723"/>
    </source>
</evidence>
<evidence type="ECO:0000256" key="1">
    <source>
        <dbReference type="ARBA" id="ARBA00022617"/>
    </source>
</evidence>
<accession>A0A135V2D1</accession>
<dbReference type="Gene3D" id="1.10.630.10">
    <property type="entry name" value="Cytochrome P450"/>
    <property type="match status" value="1"/>
</dbReference>
<dbReference type="InterPro" id="IPR036396">
    <property type="entry name" value="Cyt_P450_sf"/>
</dbReference>
<organism evidence="5 6">
    <name type="scientific">Colletotrichum salicis</name>
    <dbReference type="NCBI Taxonomy" id="1209931"/>
    <lineage>
        <taxon>Eukaryota</taxon>
        <taxon>Fungi</taxon>
        <taxon>Dikarya</taxon>
        <taxon>Ascomycota</taxon>
        <taxon>Pezizomycotina</taxon>
        <taxon>Sordariomycetes</taxon>
        <taxon>Hypocreomycetidae</taxon>
        <taxon>Glomerellales</taxon>
        <taxon>Glomerellaceae</taxon>
        <taxon>Colletotrichum</taxon>
        <taxon>Colletotrichum acutatum species complex</taxon>
    </lineage>
</organism>
<sequence length="259" mass="29171">MEERFDWLERNDSLSGDLAFRCQFDSQIEKDISKLPPINDHIFLASLMGMVPDFMPFIKTISPWIPIPSRITDTSAARKDLITSLINSVDPETGSKLTELDIKTEAFAFIVAGSHTTSGTLTLLFTHILQNPAVHKKVVEKVDAVVENVGSAIVPIKDLKTKLPYVMAGLDENFRMNSVFTMPLERKVTATEGFEIEGHVVPKGKKTGLFSLNHVIHHNLAIWSKNHNVFDPSRFYDQKGEKLQRFLSPFSMCHRMCIG</sequence>
<dbReference type="InterPro" id="IPR001128">
    <property type="entry name" value="Cyt_P450"/>
</dbReference>
<keyword evidence="2 4" id="KW-0479">Metal-binding</keyword>
<evidence type="ECO:0008006" key="7">
    <source>
        <dbReference type="Google" id="ProtNLM"/>
    </source>
</evidence>
<evidence type="ECO:0000256" key="3">
    <source>
        <dbReference type="ARBA" id="ARBA00023004"/>
    </source>
</evidence>
<proteinExistence type="predicted"/>
<dbReference type="PANTHER" id="PTHR24305:SF103">
    <property type="entry name" value="P450, PUTATIVE (EUROFUNG)-RELATED"/>
    <property type="match status" value="1"/>
</dbReference>
<dbReference type="GO" id="GO:0004497">
    <property type="term" value="F:monooxygenase activity"/>
    <property type="evidence" value="ECO:0007669"/>
    <property type="project" value="InterPro"/>
</dbReference>
<evidence type="ECO:0000313" key="5">
    <source>
        <dbReference type="EMBL" id="KXH66818.1"/>
    </source>
</evidence>
<dbReference type="InterPro" id="IPR050121">
    <property type="entry name" value="Cytochrome_P450_monoxygenase"/>
</dbReference>